<gene>
    <name evidence="5" type="primary">LOC108667998</name>
</gene>
<proteinExistence type="predicted"/>
<feature type="compositionally biased region" description="Acidic residues" evidence="2">
    <location>
        <begin position="72"/>
        <end position="93"/>
    </location>
</feature>
<dbReference type="RefSeq" id="XP_018010608.1">
    <property type="nucleotide sequence ID" value="XM_018155119.1"/>
</dbReference>
<feature type="region of interest" description="Disordered" evidence="2">
    <location>
        <begin position="218"/>
        <end position="266"/>
    </location>
</feature>
<feature type="domain" description="SH2" evidence="3">
    <location>
        <begin position="418"/>
        <end position="498"/>
    </location>
</feature>
<dbReference type="SUPFAM" id="SSF55550">
    <property type="entry name" value="SH2 domain"/>
    <property type="match status" value="1"/>
</dbReference>
<feature type="compositionally biased region" description="Polar residues" evidence="2">
    <location>
        <begin position="256"/>
        <end position="266"/>
    </location>
</feature>
<dbReference type="Pfam" id="PF00017">
    <property type="entry name" value="SH2"/>
    <property type="match status" value="1"/>
</dbReference>
<feature type="compositionally biased region" description="Basic and acidic residues" evidence="2">
    <location>
        <begin position="158"/>
        <end position="175"/>
    </location>
</feature>
<dbReference type="InterPro" id="IPR000980">
    <property type="entry name" value="SH2"/>
</dbReference>
<sequence length="498" mass="55673">MGDNVIKYPQGAIVEVEAHNVLQVTTGDVLLVIAEQTDPQWVYCRNLLGAAGYVHCNLLRYSSSGCDDYWDDTSDTSESLDESDEGSMMEDLDQSSLPDLHARNFARMMEILKALKHKAMGRQGNGEDGVNEKEIIEQGISAQEITRDELFDGQTRNGSEDNKNRDEGKGNERGFRRALQCTPNNAKKIAKSLYELSVRSKNMCTNFLREFTISKYGYEPLPSLTSTPATSLSGRYKTSTSGSYSPNPSSNKSYSHNPTRARNSMSNLFSADPQTQVPVYQSHRSKYIQNFDDVPNPPRAEEYNPHRHQLQDYDPNPYGLEEYNPNPHTSRNDKSSPAYANCPAGNTFLAAGCSDPTSAPDLPRDGALRPPGHQNWRHSGAVNLDTLHTETQLQQKSTEISGNSLSQLNHVQLQNEEWYHGTITRQDSEALLALSSVPSKSFLVRFSSNTNCYVISYKERSPISTPNIHHTNIKQQGRRYHVWGNLSPFVVQSGVKSI</sequence>
<feature type="region of interest" description="Disordered" evidence="2">
    <location>
        <begin position="72"/>
        <end position="94"/>
    </location>
</feature>
<dbReference type="KEGG" id="hazt:108667998"/>
<dbReference type="PROSITE" id="PS50001">
    <property type="entry name" value="SH2"/>
    <property type="match status" value="1"/>
</dbReference>
<dbReference type="AlphaFoldDB" id="A0A8B7NAJ3"/>
<dbReference type="Gene3D" id="3.30.505.10">
    <property type="entry name" value="SH2 domain"/>
    <property type="match status" value="1"/>
</dbReference>
<feature type="non-terminal residue" evidence="5">
    <location>
        <position position="498"/>
    </location>
</feature>
<dbReference type="CDD" id="cd00173">
    <property type="entry name" value="SH2"/>
    <property type="match status" value="1"/>
</dbReference>
<feature type="compositionally biased region" description="Low complexity" evidence="2">
    <location>
        <begin position="220"/>
        <end position="255"/>
    </location>
</feature>
<protein>
    <submittedName>
        <fullName evidence="5">Uncharacterized protein LOC108667998</fullName>
    </submittedName>
</protein>
<feature type="region of interest" description="Disordered" evidence="2">
    <location>
        <begin position="146"/>
        <end position="180"/>
    </location>
</feature>
<accession>A0A8B7NAJ3</accession>
<dbReference type="InterPro" id="IPR036860">
    <property type="entry name" value="SH2_dom_sf"/>
</dbReference>
<dbReference type="Proteomes" id="UP000694843">
    <property type="component" value="Unplaced"/>
</dbReference>
<organism evidence="4 5">
    <name type="scientific">Hyalella azteca</name>
    <name type="common">Amphipod</name>
    <dbReference type="NCBI Taxonomy" id="294128"/>
    <lineage>
        <taxon>Eukaryota</taxon>
        <taxon>Metazoa</taxon>
        <taxon>Ecdysozoa</taxon>
        <taxon>Arthropoda</taxon>
        <taxon>Crustacea</taxon>
        <taxon>Multicrustacea</taxon>
        <taxon>Malacostraca</taxon>
        <taxon>Eumalacostraca</taxon>
        <taxon>Peracarida</taxon>
        <taxon>Amphipoda</taxon>
        <taxon>Senticaudata</taxon>
        <taxon>Talitrida</taxon>
        <taxon>Talitroidea</taxon>
        <taxon>Hyalellidae</taxon>
        <taxon>Hyalella</taxon>
    </lineage>
</organism>
<dbReference type="SMART" id="SM00252">
    <property type="entry name" value="SH2"/>
    <property type="match status" value="1"/>
</dbReference>
<dbReference type="GeneID" id="108667998"/>
<reference evidence="5" key="1">
    <citation type="submission" date="2025-08" db="UniProtKB">
        <authorList>
            <consortium name="RefSeq"/>
        </authorList>
    </citation>
    <scope>IDENTIFICATION</scope>
    <source>
        <tissue evidence="5">Whole organism</tissue>
    </source>
</reference>
<evidence type="ECO:0000256" key="2">
    <source>
        <dbReference type="SAM" id="MobiDB-lite"/>
    </source>
</evidence>
<evidence type="ECO:0000256" key="1">
    <source>
        <dbReference type="PROSITE-ProRule" id="PRU00191"/>
    </source>
</evidence>
<keyword evidence="1" id="KW-0727">SH2 domain</keyword>
<evidence type="ECO:0000313" key="5">
    <source>
        <dbReference type="RefSeq" id="XP_018010608.1"/>
    </source>
</evidence>
<evidence type="ECO:0000313" key="4">
    <source>
        <dbReference type="Proteomes" id="UP000694843"/>
    </source>
</evidence>
<keyword evidence="4" id="KW-1185">Reference proteome</keyword>
<evidence type="ECO:0000259" key="3">
    <source>
        <dbReference type="PROSITE" id="PS50001"/>
    </source>
</evidence>
<name>A0A8B7NAJ3_HYAAZ</name>
<dbReference type="OrthoDB" id="67310at2759"/>